<comment type="caution">
    <text evidence="7">The sequence shown here is derived from an EMBL/GenBank/DDBJ whole genome shotgun (WGS) entry which is preliminary data.</text>
</comment>
<dbReference type="PRINTS" id="PR00364">
    <property type="entry name" value="DISEASERSIST"/>
</dbReference>
<dbReference type="CDD" id="cd15831">
    <property type="entry name" value="BTAD"/>
    <property type="match status" value="1"/>
</dbReference>
<dbReference type="SUPFAM" id="SSF52540">
    <property type="entry name" value="P-loop containing nucleoside triphosphate hydrolases"/>
    <property type="match status" value="1"/>
</dbReference>
<dbReference type="Pfam" id="PF00486">
    <property type="entry name" value="Trans_reg_C"/>
    <property type="match status" value="1"/>
</dbReference>
<dbReference type="GO" id="GO:0043531">
    <property type="term" value="F:ADP binding"/>
    <property type="evidence" value="ECO:0007669"/>
    <property type="project" value="InterPro"/>
</dbReference>
<dbReference type="InterPro" id="IPR036388">
    <property type="entry name" value="WH-like_DNA-bd_sf"/>
</dbReference>
<dbReference type="PROSITE" id="PS51755">
    <property type="entry name" value="OMPR_PHOB"/>
    <property type="match status" value="1"/>
</dbReference>
<name>A0A428Z2R8_KIBAR</name>
<evidence type="ECO:0000313" key="7">
    <source>
        <dbReference type="EMBL" id="RSM79987.1"/>
    </source>
</evidence>
<dbReference type="PANTHER" id="PTHR35807:SF1">
    <property type="entry name" value="TRANSCRIPTIONAL REGULATOR REDD"/>
    <property type="match status" value="1"/>
</dbReference>
<sequence>MGEAGMSVEIALLGEVTADVEGRPVDLGPARQRCVLAALAVDAGRLVPAERLIERVWGTDTPRRGRATLHSYISRLRGAFAGAMTIVHRSSGYMLVVDPAEQAVDVLRFRDLRDQARDTDGDTRRVALLTEALALWCGEPLTGLSGQWVESERDRWQHERWAAEHDLVDARLRIGHGEELVAQLSARAAQHPLNERVAGQYMLALHRAGRPADALDHYQHLRKHLVEELGTDPGSALRNLHRQILAADPSLMPRPSGTAVEPVVVPRHLPAAPASFVGRRDELDRLDATLRPGFDPADATGAAVLISALGGAGGIGKTWLVLHWAHHNAHQFPDGQLFVDLRGFSPDSSPLTPSTALRGFLTALGVDPGHIPADLDAQAALYRSKVAGKRMLIVLDNAADSSQVEPLLPGTASCTVLVTSRKKLATLITRYGARQIQLGILTRHEAHALLTKRLGPARVDAEPEAADTLIRLCGHYPLALAIMTRQAHTRPAVPLAEFAAELRDLGLDALNSDDPTASLPAVLSWSLRGLTAEQRTVFALLGVAPGTDISLQAAASLTGLSPENTREALSVLEDASLLDRHAHGRYSMHDLIRDYATAQRFGDDTREAALRRVTDFYAHTIHAGLQFLAPARAQQIRLEPPLPATQPHPIPDAATAMAWFNAEHHNLLADDLLQRVLAAIGPRSSSGEVLLVALVSVLFRLTHDPEALTRQALAASSDPARSEELRQLLAAIIYRGGYRGGRIDTRQKAIHTLTESTVDESLPDVWRLRRKSMLAFLRRNVTEFDKPEVDIEAEYAEAVRKGDDYLVGHALQTQWLVATLRRDHEAALRHIDAAVAIVRDKPDLAGMHFDLLDNRLFTLQNLDRLTDADETLRSATKLISEHQLPAGANVSAAVHYYWTGQWADALRELQATSTELRPAMITYTDLMDSGPTGLLVHGVSALIAARRADHTTLAAKLDAAANYSMITKPERENCDFLLAARATAAIQRGDPAAALAHLAPVLDPTYAEMMLRHQWLPDVVRLALEIGDAERAEQALAVAEMEAAREQVPARAYAALHRCTALAAGDPEPALVAVSHYRSVGRPVELASALDEAASLLAARDLLEDATTAYREAIRMFASLGADWDMARVTSRMRQSGIR</sequence>
<dbReference type="AlphaFoldDB" id="A0A428Z2R8"/>
<dbReference type="InterPro" id="IPR011990">
    <property type="entry name" value="TPR-like_helical_dom_sf"/>
</dbReference>
<dbReference type="SMART" id="SM01043">
    <property type="entry name" value="BTAD"/>
    <property type="match status" value="1"/>
</dbReference>
<dbReference type="GO" id="GO:0006355">
    <property type="term" value="P:regulation of DNA-templated transcription"/>
    <property type="evidence" value="ECO:0007669"/>
    <property type="project" value="InterPro"/>
</dbReference>
<dbReference type="SMART" id="SM00862">
    <property type="entry name" value="Trans_reg_C"/>
    <property type="match status" value="1"/>
</dbReference>
<dbReference type="Proteomes" id="UP000287547">
    <property type="component" value="Unassembled WGS sequence"/>
</dbReference>
<evidence type="ECO:0000256" key="2">
    <source>
        <dbReference type="ARBA" id="ARBA00023015"/>
    </source>
</evidence>
<dbReference type="GO" id="GO:0003677">
    <property type="term" value="F:DNA binding"/>
    <property type="evidence" value="ECO:0007669"/>
    <property type="project" value="UniProtKB-UniRule"/>
</dbReference>
<dbReference type="InterPro" id="IPR001867">
    <property type="entry name" value="OmpR/PhoB-type_DNA-bd"/>
</dbReference>
<dbReference type="SUPFAM" id="SSF46894">
    <property type="entry name" value="C-terminal effector domain of the bipartite response regulators"/>
    <property type="match status" value="1"/>
</dbReference>
<dbReference type="GO" id="GO:0000160">
    <property type="term" value="P:phosphorelay signal transduction system"/>
    <property type="evidence" value="ECO:0007669"/>
    <property type="project" value="InterPro"/>
</dbReference>
<accession>A0A428Z2R8</accession>
<evidence type="ECO:0000313" key="8">
    <source>
        <dbReference type="Proteomes" id="UP000287547"/>
    </source>
</evidence>
<dbReference type="InterPro" id="IPR027417">
    <property type="entry name" value="P-loop_NTPase"/>
</dbReference>
<dbReference type="Gene3D" id="3.40.50.300">
    <property type="entry name" value="P-loop containing nucleotide triphosphate hydrolases"/>
    <property type="match status" value="1"/>
</dbReference>
<dbReference type="EMBL" id="QHKI01000031">
    <property type="protein sequence ID" value="RSM79987.1"/>
    <property type="molecule type" value="Genomic_DNA"/>
</dbReference>
<evidence type="ECO:0000256" key="4">
    <source>
        <dbReference type="ARBA" id="ARBA00023163"/>
    </source>
</evidence>
<dbReference type="InterPro" id="IPR051677">
    <property type="entry name" value="AfsR-DnrI-RedD_regulator"/>
</dbReference>
<feature type="domain" description="OmpR/PhoB-type" evidence="6">
    <location>
        <begin position="1"/>
        <end position="97"/>
    </location>
</feature>
<dbReference type="Gene3D" id="1.10.10.10">
    <property type="entry name" value="Winged helix-like DNA-binding domain superfamily/Winged helix DNA-binding domain"/>
    <property type="match status" value="2"/>
</dbReference>
<dbReference type="InterPro" id="IPR016032">
    <property type="entry name" value="Sig_transdc_resp-reg_C-effctor"/>
</dbReference>
<feature type="DNA-binding region" description="OmpR/PhoB-type" evidence="5">
    <location>
        <begin position="1"/>
        <end position="97"/>
    </location>
</feature>
<gene>
    <name evidence="7" type="ORF">DMH04_30780</name>
</gene>
<dbReference type="OrthoDB" id="3666751at2"/>
<keyword evidence="3 5" id="KW-0238">DNA-binding</keyword>
<keyword evidence="4" id="KW-0804">Transcription</keyword>
<evidence type="ECO:0000256" key="1">
    <source>
        <dbReference type="ARBA" id="ARBA00005820"/>
    </source>
</evidence>
<dbReference type="PANTHER" id="PTHR35807">
    <property type="entry name" value="TRANSCRIPTIONAL REGULATOR REDD-RELATED"/>
    <property type="match status" value="1"/>
</dbReference>
<keyword evidence="2" id="KW-0805">Transcription regulation</keyword>
<evidence type="ECO:0000259" key="6">
    <source>
        <dbReference type="PROSITE" id="PS51755"/>
    </source>
</evidence>
<evidence type="ECO:0000256" key="3">
    <source>
        <dbReference type="ARBA" id="ARBA00023125"/>
    </source>
</evidence>
<comment type="similarity">
    <text evidence="1">Belongs to the AfsR/DnrI/RedD regulatory family.</text>
</comment>
<dbReference type="Gene3D" id="1.25.40.10">
    <property type="entry name" value="Tetratricopeptide repeat domain"/>
    <property type="match status" value="1"/>
</dbReference>
<evidence type="ECO:0000256" key="5">
    <source>
        <dbReference type="PROSITE-ProRule" id="PRU01091"/>
    </source>
</evidence>
<dbReference type="SUPFAM" id="SSF48452">
    <property type="entry name" value="TPR-like"/>
    <property type="match status" value="1"/>
</dbReference>
<organism evidence="7 8">
    <name type="scientific">Kibdelosporangium aridum</name>
    <dbReference type="NCBI Taxonomy" id="2030"/>
    <lineage>
        <taxon>Bacteria</taxon>
        <taxon>Bacillati</taxon>
        <taxon>Actinomycetota</taxon>
        <taxon>Actinomycetes</taxon>
        <taxon>Pseudonocardiales</taxon>
        <taxon>Pseudonocardiaceae</taxon>
        <taxon>Kibdelosporangium</taxon>
    </lineage>
</organism>
<reference evidence="7 8" key="1">
    <citation type="submission" date="2018-05" db="EMBL/GenBank/DDBJ databases">
        <title>Evolution of GPA BGCs.</title>
        <authorList>
            <person name="Waglechner N."/>
            <person name="Wright G.D."/>
        </authorList>
    </citation>
    <scope>NUCLEOTIDE SEQUENCE [LARGE SCALE GENOMIC DNA]</scope>
    <source>
        <strain evidence="7 8">A82846</strain>
    </source>
</reference>
<dbReference type="Pfam" id="PF03704">
    <property type="entry name" value="BTAD"/>
    <property type="match status" value="1"/>
</dbReference>
<dbReference type="InterPro" id="IPR005158">
    <property type="entry name" value="BTAD"/>
</dbReference>
<protein>
    <submittedName>
        <fullName evidence="7">Transcriptional regulator, SARP family protein</fullName>
    </submittedName>
</protein>
<proteinExistence type="inferred from homology"/>